<evidence type="ECO:0000313" key="2">
    <source>
        <dbReference type="Proteomes" id="UP000825729"/>
    </source>
</evidence>
<comment type="caution">
    <text evidence="1">The sequence shown here is derived from an EMBL/GenBank/DDBJ whole genome shotgun (WGS) entry which is preliminary data.</text>
</comment>
<dbReference type="AlphaFoldDB" id="A0AAV7F3Z2"/>
<protein>
    <submittedName>
        <fullName evidence="1">Uncharacterized protein</fullName>
    </submittedName>
</protein>
<evidence type="ECO:0000313" key="1">
    <source>
        <dbReference type="EMBL" id="KAG9454561.1"/>
    </source>
</evidence>
<dbReference type="EMBL" id="JAINDJ010000003">
    <property type="protein sequence ID" value="KAG9454561.1"/>
    <property type="molecule type" value="Genomic_DNA"/>
</dbReference>
<name>A0AAV7F3Z2_ARIFI</name>
<organism evidence="1 2">
    <name type="scientific">Aristolochia fimbriata</name>
    <name type="common">White veined hardy Dutchman's pipe vine</name>
    <dbReference type="NCBI Taxonomy" id="158543"/>
    <lineage>
        <taxon>Eukaryota</taxon>
        <taxon>Viridiplantae</taxon>
        <taxon>Streptophyta</taxon>
        <taxon>Embryophyta</taxon>
        <taxon>Tracheophyta</taxon>
        <taxon>Spermatophyta</taxon>
        <taxon>Magnoliopsida</taxon>
        <taxon>Magnoliidae</taxon>
        <taxon>Piperales</taxon>
        <taxon>Aristolochiaceae</taxon>
        <taxon>Aristolochia</taxon>
    </lineage>
</organism>
<proteinExistence type="predicted"/>
<gene>
    <name evidence="1" type="ORF">H6P81_007465</name>
</gene>
<reference evidence="1 2" key="1">
    <citation type="submission" date="2021-07" db="EMBL/GenBank/DDBJ databases">
        <title>The Aristolochia fimbriata genome: insights into angiosperm evolution, floral development and chemical biosynthesis.</title>
        <authorList>
            <person name="Jiao Y."/>
        </authorList>
    </citation>
    <scope>NUCLEOTIDE SEQUENCE [LARGE SCALE GENOMIC DNA]</scope>
    <source>
        <strain evidence="1">IBCAS-2021</strain>
        <tissue evidence="1">Leaf</tissue>
    </source>
</reference>
<sequence>MVTGVENRDRALLWPLTLSSCGRGMWKACKCIASCSLTRCSVLGLLPQPPQQLLHFSLHLVTYLLSGLTAPRPYRSPLLLFMNEISSNSVSFYLTAPGSCYIRRLHPSPRKEISPISMLSYPGPYPPFQNQVTPPVERSVAFDPSIPELHTILSHVKFKTTLNWLIRSLKSGAFPNTIAFCVGRESIGLTVELYQHTWYQAGVRVLGLCHGRQTEPLFLLHPTVSRPPPDSRVRNEG</sequence>
<accession>A0AAV7F3Z2</accession>
<dbReference type="Proteomes" id="UP000825729">
    <property type="component" value="Unassembled WGS sequence"/>
</dbReference>
<keyword evidence="2" id="KW-1185">Reference proteome</keyword>